<name>A0A1I6EHD7_9RHOB</name>
<keyword evidence="3" id="KW-1185">Reference proteome</keyword>
<dbReference type="RefSeq" id="WP_092082069.1">
    <property type="nucleotide sequence ID" value="NZ_FOYI01000012.1"/>
</dbReference>
<organism evidence="2 3">
    <name type="scientific">Poseidonocella sedimentorum</name>
    <dbReference type="NCBI Taxonomy" id="871652"/>
    <lineage>
        <taxon>Bacteria</taxon>
        <taxon>Pseudomonadati</taxon>
        <taxon>Pseudomonadota</taxon>
        <taxon>Alphaproteobacteria</taxon>
        <taxon>Rhodobacterales</taxon>
        <taxon>Roseobacteraceae</taxon>
        <taxon>Poseidonocella</taxon>
    </lineage>
</organism>
<feature type="domain" description="VOC" evidence="1">
    <location>
        <begin position="4"/>
        <end position="122"/>
    </location>
</feature>
<evidence type="ECO:0000313" key="3">
    <source>
        <dbReference type="Proteomes" id="UP000199302"/>
    </source>
</evidence>
<dbReference type="PANTHER" id="PTHR36503:SF1">
    <property type="entry name" value="BLR2520 PROTEIN"/>
    <property type="match status" value="1"/>
</dbReference>
<dbReference type="EMBL" id="FOYI01000012">
    <property type="protein sequence ID" value="SFR17143.1"/>
    <property type="molecule type" value="Genomic_DNA"/>
</dbReference>
<dbReference type="SUPFAM" id="SSF54593">
    <property type="entry name" value="Glyoxalase/Bleomycin resistance protein/Dihydroxybiphenyl dioxygenase"/>
    <property type="match status" value="1"/>
</dbReference>
<dbReference type="GO" id="GO:0051213">
    <property type="term" value="F:dioxygenase activity"/>
    <property type="evidence" value="ECO:0007669"/>
    <property type="project" value="UniProtKB-KW"/>
</dbReference>
<dbReference type="InterPro" id="IPR004360">
    <property type="entry name" value="Glyas_Fos-R_dOase_dom"/>
</dbReference>
<evidence type="ECO:0000313" key="2">
    <source>
        <dbReference type="EMBL" id="SFR17143.1"/>
    </source>
</evidence>
<dbReference type="Gene3D" id="3.10.180.10">
    <property type="entry name" value="2,3-Dihydroxybiphenyl 1,2-Dioxygenase, domain 1"/>
    <property type="match status" value="1"/>
</dbReference>
<proteinExistence type="predicted"/>
<dbReference type="PROSITE" id="PS51819">
    <property type="entry name" value="VOC"/>
    <property type="match status" value="1"/>
</dbReference>
<dbReference type="InterPro" id="IPR029068">
    <property type="entry name" value="Glyas_Bleomycin-R_OHBP_Dase"/>
</dbReference>
<reference evidence="2 3" key="1">
    <citation type="submission" date="2016-10" db="EMBL/GenBank/DDBJ databases">
        <authorList>
            <person name="de Groot N.N."/>
        </authorList>
    </citation>
    <scope>NUCLEOTIDE SEQUENCE [LARGE SCALE GENOMIC DNA]</scope>
    <source>
        <strain evidence="3">KMM 9023,NRIC 0796,JCM 17311,KCTC 23692</strain>
    </source>
</reference>
<dbReference type="Pfam" id="PF00903">
    <property type="entry name" value="Glyoxalase"/>
    <property type="match status" value="1"/>
</dbReference>
<keyword evidence="2" id="KW-0560">Oxidoreductase</keyword>
<keyword evidence="2" id="KW-0223">Dioxygenase</keyword>
<gene>
    <name evidence="2" type="ORF">SAMN04515673_11225</name>
</gene>
<dbReference type="PANTHER" id="PTHR36503">
    <property type="entry name" value="BLR2520 PROTEIN"/>
    <property type="match status" value="1"/>
</dbReference>
<dbReference type="OrthoDB" id="2719609at2"/>
<dbReference type="InterPro" id="IPR037523">
    <property type="entry name" value="VOC_core"/>
</dbReference>
<dbReference type="Proteomes" id="UP000199302">
    <property type="component" value="Unassembled WGS sequence"/>
</dbReference>
<protein>
    <submittedName>
        <fullName evidence="2">Catechol 2,3-dioxygenase</fullName>
    </submittedName>
</protein>
<accession>A0A1I6EHD7</accession>
<sequence length="131" mass="14230">MDLGLFSVSLAVKDLDASRAFYEALGFSFSGGEPDKGWAIMRNGSTIIGLFSGFLEKNTLTFNPGWDENTDPLEAFEDVREIQKTLRDRGIALHTETDPDGTGIGHIVVLDPDGNPVLIDQHISKPAAPKN</sequence>
<dbReference type="AlphaFoldDB" id="A0A1I6EHD7"/>
<evidence type="ECO:0000259" key="1">
    <source>
        <dbReference type="PROSITE" id="PS51819"/>
    </source>
</evidence>
<dbReference type="STRING" id="871652.SAMN04515673_11225"/>